<dbReference type="CDD" id="cd21099">
    <property type="entry name" value="RXYLT1-like"/>
    <property type="match status" value="1"/>
</dbReference>
<evidence type="ECO:0000313" key="5">
    <source>
        <dbReference type="Proteomes" id="UP000549394"/>
    </source>
</evidence>
<sequence length="410" mass="47712">MKVTLKRIGLIFLICYILITCYTGYQFVQKLLKSELGNQQKILDKLTEVDEDWNPWGEEFEGADPNEDILKFDEGDEEDEVKSNGKTVEIWSKSALGIYLWEHILNASLVTRYRGIEKFGTTKINGITYRMRLGLGMFQSRKDLDATHLILVLNGSDAKKIRVSTVILNSLKLFNRLERVGVILLGNEKCENEWFEPFLKRNGGPIDVAWIVYDSELVDDKTVFQFPLGVSMHNYFKTSFKSTLDIRRPFTCNLVGTDEDDIYNLLSSKKECFVQPKIAERYESNSITRSAYIRALRTSDLTLCPAEKNLETFRIYEALSYGSIPILNIKPKEEKSKCNGSLRLLKRYNFPAIFVKDWNKDVERILHKEKFLSSQDIVIRRINAFEWYLSFKRKIMQEFLGIIENTFFSH</sequence>
<dbReference type="OrthoDB" id="8560686at2759"/>
<keyword evidence="1" id="KW-1133">Transmembrane helix</keyword>
<dbReference type="InterPro" id="IPR057539">
    <property type="entry name" value="RXYLT1_N"/>
</dbReference>
<name>A0A7I8W9X9_9ANNE</name>
<accession>A0A7I8W9X9</accession>
<feature type="domain" description="RXYLT1 C-terminal" evidence="2">
    <location>
        <begin position="241"/>
        <end position="408"/>
    </location>
</feature>
<organism evidence="4 5">
    <name type="scientific">Dimorphilus gyrociliatus</name>
    <dbReference type="NCBI Taxonomy" id="2664684"/>
    <lineage>
        <taxon>Eukaryota</taxon>
        <taxon>Metazoa</taxon>
        <taxon>Spiralia</taxon>
        <taxon>Lophotrochozoa</taxon>
        <taxon>Annelida</taxon>
        <taxon>Polychaeta</taxon>
        <taxon>Polychaeta incertae sedis</taxon>
        <taxon>Dinophilidae</taxon>
        <taxon>Dimorphilus</taxon>
    </lineage>
</organism>
<keyword evidence="5" id="KW-1185">Reference proteome</keyword>
<keyword evidence="1" id="KW-0812">Transmembrane</keyword>
<comment type="caution">
    <text evidence="4">The sequence shown here is derived from an EMBL/GenBank/DDBJ whole genome shotgun (WGS) entry which is preliminary data.</text>
</comment>
<dbReference type="PANTHER" id="PTHR15576:SF1">
    <property type="entry name" value="RIBITOL-5-PHOSPHATE XYLOSYLTRANSFERASE 1"/>
    <property type="match status" value="1"/>
</dbReference>
<evidence type="ECO:0000259" key="2">
    <source>
        <dbReference type="Pfam" id="PF24785"/>
    </source>
</evidence>
<dbReference type="InterPro" id="IPR055286">
    <property type="entry name" value="RXYLT1-like"/>
</dbReference>
<keyword evidence="1" id="KW-0472">Membrane</keyword>
<dbReference type="GO" id="GO:0005794">
    <property type="term" value="C:Golgi apparatus"/>
    <property type="evidence" value="ECO:0007669"/>
    <property type="project" value="TreeGrafter"/>
</dbReference>
<dbReference type="Proteomes" id="UP000549394">
    <property type="component" value="Unassembled WGS sequence"/>
</dbReference>
<dbReference type="GO" id="GO:0120053">
    <property type="term" value="F:ribitol beta-1,4-xylosyltransferase activity"/>
    <property type="evidence" value="ECO:0007669"/>
    <property type="project" value="InterPro"/>
</dbReference>
<dbReference type="PANTHER" id="PTHR15576">
    <property type="entry name" value="RIBITOL-5-PHOSPHATE XYLOSYLTRANSFERASE 1"/>
    <property type="match status" value="1"/>
</dbReference>
<evidence type="ECO:0000256" key="1">
    <source>
        <dbReference type="SAM" id="Phobius"/>
    </source>
</evidence>
<dbReference type="EMBL" id="CAJFCJ010000024">
    <property type="protein sequence ID" value="CAD5124903.1"/>
    <property type="molecule type" value="Genomic_DNA"/>
</dbReference>
<dbReference type="InterPro" id="IPR057538">
    <property type="entry name" value="RXYLT1_C"/>
</dbReference>
<feature type="transmembrane region" description="Helical" evidence="1">
    <location>
        <begin position="7"/>
        <end position="25"/>
    </location>
</feature>
<proteinExistence type="predicted"/>
<dbReference type="Pfam" id="PF24785">
    <property type="entry name" value="RXYLT1_C"/>
    <property type="match status" value="1"/>
</dbReference>
<evidence type="ECO:0000313" key="4">
    <source>
        <dbReference type="EMBL" id="CAD5124903.1"/>
    </source>
</evidence>
<reference evidence="4 5" key="1">
    <citation type="submission" date="2020-08" db="EMBL/GenBank/DDBJ databases">
        <authorList>
            <person name="Hejnol A."/>
        </authorList>
    </citation>
    <scope>NUCLEOTIDE SEQUENCE [LARGE SCALE GENOMIC DNA]</scope>
</reference>
<gene>
    <name evidence="4" type="ORF">DGYR_LOCUS12377</name>
</gene>
<feature type="domain" description="RXYLT1 N-terminal" evidence="3">
    <location>
        <begin position="88"/>
        <end position="227"/>
    </location>
</feature>
<evidence type="ECO:0000259" key="3">
    <source>
        <dbReference type="Pfam" id="PF24786"/>
    </source>
</evidence>
<dbReference type="AlphaFoldDB" id="A0A7I8W9X9"/>
<dbReference type="Pfam" id="PF24786">
    <property type="entry name" value="RXYLT1_N"/>
    <property type="match status" value="1"/>
</dbReference>
<dbReference type="GO" id="GO:0035269">
    <property type="term" value="P:protein O-linked glycosylation via mannose"/>
    <property type="evidence" value="ECO:0007669"/>
    <property type="project" value="InterPro"/>
</dbReference>
<protein>
    <submittedName>
        <fullName evidence="4">DgyrCDS13152</fullName>
    </submittedName>
</protein>